<dbReference type="PANTHER" id="PTHR48105">
    <property type="entry name" value="THIOREDOXIN REDUCTASE 1-RELATED-RELATED"/>
    <property type="match status" value="1"/>
</dbReference>
<reference evidence="5 6" key="1">
    <citation type="journal article" date="2018" name="Sci. Rep.">
        <title>Comparative genomics provides insights into the lifestyle and reveals functional heterogeneity of dark septate endophytic fungi.</title>
        <authorList>
            <person name="Knapp D.G."/>
            <person name="Nemeth J.B."/>
            <person name="Barry K."/>
            <person name="Hainaut M."/>
            <person name="Henrissat B."/>
            <person name="Johnson J."/>
            <person name="Kuo A."/>
            <person name="Lim J.H.P."/>
            <person name="Lipzen A."/>
            <person name="Nolan M."/>
            <person name="Ohm R.A."/>
            <person name="Tamas L."/>
            <person name="Grigoriev I.V."/>
            <person name="Spatafora J.W."/>
            <person name="Nagy L.G."/>
            <person name="Kovacs G.M."/>
        </authorList>
    </citation>
    <scope>NUCLEOTIDE SEQUENCE [LARGE SCALE GENOMIC DNA]</scope>
    <source>
        <strain evidence="5 6">DSE2036</strain>
    </source>
</reference>
<dbReference type="InterPro" id="IPR050097">
    <property type="entry name" value="Ferredoxin-NADP_redctase_2"/>
</dbReference>
<comment type="similarity">
    <text evidence="1">Belongs to the class-II pyridine nucleotide-disulfide oxidoreductase family.</text>
</comment>
<dbReference type="InterPro" id="IPR023753">
    <property type="entry name" value="FAD/NAD-binding_dom"/>
</dbReference>
<evidence type="ECO:0000259" key="4">
    <source>
        <dbReference type="Pfam" id="PF07992"/>
    </source>
</evidence>
<evidence type="ECO:0000256" key="3">
    <source>
        <dbReference type="ARBA" id="ARBA00023002"/>
    </source>
</evidence>
<dbReference type="GO" id="GO:0097237">
    <property type="term" value="P:cellular response to toxic substance"/>
    <property type="evidence" value="ECO:0007669"/>
    <property type="project" value="UniProtKB-ARBA"/>
</dbReference>
<name>A0A2V1DX09_9PLEO</name>
<keyword evidence="2" id="KW-0285">Flavoprotein</keyword>
<dbReference type="SUPFAM" id="SSF51905">
    <property type="entry name" value="FAD/NAD(P)-binding domain"/>
    <property type="match status" value="1"/>
</dbReference>
<sequence length="319" mass="34558">MSTSAPETDVLVIGGGPAGLAAATGLVRQLHTVILFDSGKYRNWMSKHMHNVPSWDHRDPAEFRRISREDLISHYETASIENTEITSIKEIEGGFEVGDANGRLWSGKKVILATGVEERFPEIDGYKENWGRTIFHCMFCHGYEQRGGDSGVLCVQFAAAMPQMAMNVARHASQLSNSVVMYTNGDEALEKTLIDLIGGSINKIRTDSRKIKRLVAADPGITVEFEDGSSVTKSFLAHAPNTVPRGPLVQQLGLKTGGPFEDIEVSQPWLQTSTKGVFAAGDNMVMAKAVAPAMHNGGIACVAATLQLQAEKHGHPSMV</sequence>
<organism evidence="5 6">
    <name type="scientific">Periconia macrospinosa</name>
    <dbReference type="NCBI Taxonomy" id="97972"/>
    <lineage>
        <taxon>Eukaryota</taxon>
        <taxon>Fungi</taxon>
        <taxon>Dikarya</taxon>
        <taxon>Ascomycota</taxon>
        <taxon>Pezizomycotina</taxon>
        <taxon>Dothideomycetes</taxon>
        <taxon>Pleosporomycetidae</taxon>
        <taxon>Pleosporales</taxon>
        <taxon>Massarineae</taxon>
        <taxon>Periconiaceae</taxon>
        <taxon>Periconia</taxon>
    </lineage>
</organism>
<dbReference type="Proteomes" id="UP000244855">
    <property type="component" value="Unassembled WGS sequence"/>
</dbReference>
<feature type="domain" description="FAD/NAD(P)-binding" evidence="4">
    <location>
        <begin position="9"/>
        <end position="284"/>
    </location>
</feature>
<dbReference type="EMBL" id="KZ805340">
    <property type="protein sequence ID" value="PVI02639.1"/>
    <property type="molecule type" value="Genomic_DNA"/>
</dbReference>
<dbReference type="GO" id="GO:0016491">
    <property type="term" value="F:oxidoreductase activity"/>
    <property type="evidence" value="ECO:0007669"/>
    <property type="project" value="UniProtKB-KW"/>
</dbReference>
<dbReference type="Gene3D" id="3.50.50.60">
    <property type="entry name" value="FAD/NAD(P)-binding domain"/>
    <property type="match status" value="2"/>
</dbReference>
<evidence type="ECO:0000313" key="6">
    <source>
        <dbReference type="Proteomes" id="UP000244855"/>
    </source>
</evidence>
<dbReference type="PRINTS" id="PR00469">
    <property type="entry name" value="PNDRDTASEII"/>
</dbReference>
<dbReference type="InterPro" id="IPR036188">
    <property type="entry name" value="FAD/NAD-bd_sf"/>
</dbReference>
<dbReference type="AlphaFoldDB" id="A0A2V1DX09"/>
<evidence type="ECO:0000313" key="5">
    <source>
        <dbReference type="EMBL" id="PVI02639.1"/>
    </source>
</evidence>
<proteinExistence type="inferred from homology"/>
<evidence type="ECO:0000256" key="1">
    <source>
        <dbReference type="ARBA" id="ARBA00009333"/>
    </source>
</evidence>
<dbReference type="PRINTS" id="PR00368">
    <property type="entry name" value="FADPNR"/>
</dbReference>
<accession>A0A2V1DX09</accession>
<protein>
    <submittedName>
        <fullName evidence="5">FAD/NAD(P)-binding domain-containing protein</fullName>
    </submittedName>
</protein>
<dbReference type="OrthoDB" id="10260355at2759"/>
<gene>
    <name evidence="5" type="ORF">DM02DRAFT_701101</name>
</gene>
<keyword evidence="3" id="KW-0560">Oxidoreductase</keyword>
<evidence type="ECO:0000256" key="2">
    <source>
        <dbReference type="ARBA" id="ARBA00022630"/>
    </source>
</evidence>
<dbReference type="STRING" id="97972.A0A2V1DX09"/>
<keyword evidence="6" id="KW-1185">Reference proteome</keyword>
<dbReference type="Pfam" id="PF07992">
    <property type="entry name" value="Pyr_redox_2"/>
    <property type="match status" value="1"/>
</dbReference>